<keyword evidence="2" id="KW-1185">Reference proteome</keyword>
<gene>
    <name evidence="1" type="ORF">PGLA1383_LOCUS39921</name>
</gene>
<evidence type="ECO:0000313" key="2">
    <source>
        <dbReference type="Proteomes" id="UP000654075"/>
    </source>
</evidence>
<organism evidence="1 2">
    <name type="scientific">Polarella glacialis</name>
    <name type="common">Dinoflagellate</name>
    <dbReference type="NCBI Taxonomy" id="89957"/>
    <lineage>
        <taxon>Eukaryota</taxon>
        <taxon>Sar</taxon>
        <taxon>Alveolata</taxon>
        <taxon>Dinophyceae</taxon>
        <taxon>Suessiales</taxon>
        <taxon>Suessiaceae</taxon>
        <taxon>Polarella</taxon>
    </lineage>
</organism>
<comment type="caution">
    <text evidence="1">The sequence shown here is derived from an EMBL/GenBank/DDBJ whole genome shotgun (WGS) entry which is preliminary data.</text>
</comment>
<dbReference type="AlphaFoldDB" id="A0A813G729"/>
<protein>
    <submittedName>
        <fullName evidence="1">Uncharacterized protein</fullName>
    </submittedName>
</protein>
<proteinExistence type="predicted"/>
<reference evidence="1" key="1">
    <citation type="submission" date="2021-02" db="EMBL/GenBank/DDBJ databases">
        <authorList>
            <person name="Dougan E. K."/>
            <person name="Rhodes N."/>
            <person name="Thang M."/>
            <person name="Chan C."/>
        </authorList>
    </citation>
    <scope>NUCLEOTIDE SEQUENCE</scope>
</reference>
<name>A0A813G729_POLGL</name>
<accession>A0A813G729</accession>
<dbReference type="Proteomes" id="UP000654075">
    <property type="component" value="Unassembled WGS sequence"/>
</dbReference>
<evidence type="ECO:0000313" key="1">
    <source>
        <dbReference type="EMBL" id="CAE8622481.1"/>
    </source>
</evidence>
<feature type="non-terminal residue" evidence="1">
    <location>
        <position position="148"/>
    </location>
</feature>
<feature type="non-terminal residue" evidence="1">
    <location>
        <position position="1"/>
    </location>
</feature>
<dbReference type="EMBL" id="CAJNNV010027985">
    <property type="protein sequence ID" value="CAE8622481.1"/>
    <property type="molecule type" value="Genomic_DNA"/>
</dbReference>
<sequence length="148" mass="15703">VAARAWRRTCELQAPRARSDASPAAAHWHLPGAGDAPVGERLRLTGLRLQPPSGAGLRHLCLRSTRPSATACSVACWHVVRATTVDQHAWFGQFHWDAPRAAIVAAAAAAAADFASRNAWSQRNAQVSDDVADALHGTGHCGAASRWT</sequence>